<feature type="region of interest" description="Disordered" evidence="4">
    <location>
        <begin position="4788"/>
        <end position="4809"/>
    </location>
</feature>
<evidence type="ECO:0000256" key="3">
    <source>
        <dbReference type="ARBA" id="ARBA00022598"/>
    </source>
</evidence>
<dbReference type="InterPro" id="IPR020806">
    <property type="entry name" value="PKS_PP-bd"/>
</dbReference>
<dbReference type="PROSITE" id="PS50075">
    <property type="entry name" value="CARRIER"/>
    <property type="match status" value="5"/>
</dbReference>
<feature type="compositionally biased region" description="Low complexity" evidence="4">
    <location>
        <begin position="2474"/>
        <end position="2486"/>
    </location>
</feature>
<feature type="region of interest" description="Disordered" evidence="4">
    <location>
        <begin position="253"/>
        <end position="272"/>
    </location>
</feature>
<dbReference type="SUPFAM" id="SSF52777">
    <property type="entry name" value="CoA-dependent acyltransferases"/>
    <property type="match status" value="9"/>
</dbReference>
<dbReference type="NCBIfam" id="TIGR01733">
    <property type="entry name" value="AA-adenyl-dom"/>
    <property type="match status" value="2"/>
</dbReference>
<dbReference type="Proteomes" id="UP001141327">
    <property type="component" value="Unassembled WGS sequence"/>
</dbReference>
<keyword evidence="1" id="KW-0596">Phosphopantetheine</keyword>
<keyword evidence="3" id="KW-0436">Ligase</keyword>
<dbReference type="PROSITE" id="PS00455">
    <property type="entry name" value="AMP_BINDING"/>
    <property type="match status" value="4"/>
</dbReference>
<dbReference type="SUPFAM" id="SSF47336">
    <property type="entry name" value="ACP-like"/>
    <property type="match status" value="5"/>
</dbReference>
<dbReference type="InterPro" id="IPR000873">
    <property type="entry name" value="AMP-dep_synth/lig_dom"/>
</dbReference>
<comment type="caution">
    <text evidence="6">The sequence shown here is derived from an EMBL/GenBank/DDBJ whole genome shotgun (WGS) entry which is preliminary data.</text>
</comment>
<feature type="compositionally biased region" description="Acidic residues" evidence="4">
    <location>
        <begin position="3835"/>
        <end position="3845"/>
    </location>
</feature>
<dbReference type="EMBL" id="JAPMOS010000156">
    <property type="protein sequence ID" value="KAJ4454445.1"/>
    <property type="molecule type" value="Genomic_DNA"/>
</dbReference>
<accession>A0ABQ8UAR8</accession>
<dbReference type="Gene3D" id="3.30.559.30">
    <property type="entry name" value="Nonribosomal peptide synthetase, condensation domain"/>
    <property type="match status" value="4"/>
</dbReference>
<keyword evidence="2" id="KW-0597">Phosphoprotein</keyword>
<organism evidence="6 7">
    <name type="scientific">Paratrimastix pyriformis</name>
    <dbReference type="NCBI Taxonomy" id="342808"/>
    <lineage>
        <taxon>Eukaryota</taxon>
        <taxon>Metamonada</taxon>
        <taxon>Preaxostyla</taxon>
        <taxon>Paratrimastigidae</taxon>
        <taxon>Paratrimastix</taxon>
    </lineage>
</organism>
<dbReference type="Pfam" id="PF00550">
    <property type="entry name" value="PP-binding"/>
    <property type="match status" value="5"/>
</dbReference>
<dbReference type="InterPro" id="IPR025110">
    <property type="entry name" value="AMP-bd_C"/>
</dbReference>
<dbReference type="Pfam" id="PF13193">
    <property type="entry name" value="AMP-binding_C"/>
    <property type="match status" value="1"/>
</dbReference>
<feature type="compositionally biased region" description="Pro residues" evidence="4">
    <location>
        <begin position="3816"/>
        <end position="3832"/>
    </location>
</feature>
<dbReference type="InterPro" id="IPR023213">
    <property type="entry name" value="CAT-like_dom_sf"/>
</dbReference>
<dbReference type="InterPro" id="IPR029058">
    <property type="entry name" value="AB_hydrolase_fold"/>
</dbReference>
<evidence type="ECO:0000256" key="2">
    <source>
        <dbReference type="ARBA" id="ARBA00022553"/>
    </source>
</evidence>
<dbReference type="Gene3D" id="3.40.50.12780">
    <property type="entry name" value="N-terminal domain of ligase-like"/>
    <property type="match status" value="6"/>
</dbReference>
<dbReference type="InterPro" id="IPR020845">
    <property type="entry name" value="AMP-binding_CS"/>
</dbReference>
<feature type="region of interest" description="Disordered" evidence="4">
    <location>
        <begin position="731"/>
        <end position="750"/>
    </location>
</feature>
<evidence type="ECO:0000313" key="6">
    <source>
        <dbReference type="EMBL" id="KAJ4454445.1"/>
    </source>
</evidence>
<dbReference type="Gene3D" id="3.40.50.1820">
    <property type="entry name" value="alpha/beta hydrolase"/>
    <property type="match status" value="1"/>
</dbReference>
<dbReference type="InterPro" id="IPR042099">
    <property type="entry name" value="ANL_N_sf"/>
</dbReference>
<name>A0ABQ8UAR8_9EUKA</name>
<sequence>MLGVSHITQPDLMASLARFNTPCPPPHIELLLVNSARSFVVGGCPARVAAWRAQLGAAQPGVRFHPFRHEGRVCFHHSMLRPGVGPLYDELVGRRGLRADLTPATTGSQGAEGAVVETGTVVAGRVIDPETGRPAGPELTADPLRWILETRAGARLLLPCSPTTAPPVATLSAAVPPADRLTLLCSLLAAALAQQPTAVGPEDALDGLGLSSIQLIQVRLGLAQAGWSVRFEDLFDAPTPRALADRLLQAPAPAPSSSAAVPPPPPAATASGPWPLSAAQRRIWFADAFLPVAARPAYHIAQAFGVPVDFDMVALGRALAALVWRHPGLRTVFGSAEGDPIQTVLDPAEALGRYGLLEEGNGTATPILARPLLLVVSHHIATDGWALALVYRELGQLYQQARADPGCTPAALAAQLAGLPDDGPAGYARWEQQQEQQGAGMREAVERCAGRLAGMPTAFQVPGTRPRPPTTSTGLLADSDGAAAAAAYASAHLTLALPPALCRALAAAASAQRCTPYMVLFAAFGLVLRRCSGSADFALGAYAANREWPGSAGCVGCFVNSWAVRLAGAEGATTVGQWVAMARARLVEGLDEQNIPFDALVKRLGVVAAPGGPNPLFQVSFGYRRADWEGASLSLTPDGLPAPSRGPLFTHCPMDLMVTATEGPGPSWSLRFEYQQALFDRGLVASLAEALIHMAGTLADPECPWEAPVDQLGLLSAPAVRPLVAQEAWRRPWQESPPRDGPGVTEPLPSWPDRCLHELFEAQAARTPEAIALVVPGDDDDDDEPAADPSGDSAEHGRPGPGRRATTLSYRDLDRMSCVLAALLCHRLLGDSAEAGAKDMSCLDPDTLVAICVPRGDPRLVAGILGILRAGGAYVPLDADHPASRVHLQLEDSGAQVVVVSSRALAAAKFPDVPAERLLVLDEALDGLAPDAARSLEQEARRAFGGRQTRPHHLAYVIYTSGSTGRPKGALLEHRNVTWLLQAAYPTYRMGPGDCWTLFHSCAFDVSVWELCGSLLFGGRLVLVPGDVARSPPRFAQLLRREAVSILCQIPSVFVNMLQYAEPDGGPCRPEAEGEPALFPAMRAVCFAGEALDPASVARFASRQPQTRIVNMYGITETCIHSTVRVLTPAELRLAAPGVSPIGTPVGDLRMYIVLPLAQGPEWAGQMRLCPVGVPGELVVGGCGVGRGYLNRPELTELRFARDPLLHPSPSSATSPQTAEWQGRLYRSGDLATLLPSGELVYGGRIDAQVKLRGFRVELGEIEAVLQAQPGVAQAAVVLCSGCPAAPGGAEGAWGGPHLVAHLVWDRRQQVVDEAPAGDRAPVPASRVEALREAMGRVLPSYMVPARFLALPRLPVAATGKVDRRGLAAQAAELGPSELVGAAGSGAVTAEDGARGLPQTPLEQTVLDCFAAILGLPAPSLGMDQSFFSSGGHSLTAIRLLEALRRALPAQAAQARLGLADIFQTAVTDASPFPAPRLPALAEAAAAAAASPLTSAQQRLWIIEQMFPGTALHNMAFRLVITGGFSATRFGAAFRQAARRHEALWMAFREGGDHDDQAVVQSPTSGEMLLVEAASLPTGLAGPSVFDQSPGFARDVREPFVLSRGPLVRARLAAGADGGPWYFQLVVHHLLMDGPAVENFMGEVGAAYRDGTEAPTVPVLQYPDYARWERRQSTAALLARHGAYWRTAIGSASLTAEVPGDLPRPAAPAHSGAVLRRPVPATQCAALRAVLASGRLGPGATVASVLLAVFGLLVGRQMGDERDFLVGTPVSVRDRPEMQAAVGLFLNLVPVRVRLADMGQTFADFHRETQAGFVEAMGHADLPFELLVDHLQAPRQPNRHPLFEVLFSHQRVRPDWGLGPLGPGLEASACPSPAARPARVDLWLAAQERGPLDLDLELEYATERFHPARMAALLDQYLCLLAGLLACPELPVGRAALVDGAHLRDQVTRQAAETAFGYPEGRCVHELVGDQCRRQPEAVAVVMAQDEEQEQGQGTWARLTYGQLDTLAEQLSDFLGSRCGARPDGLVAHCLSRSPLLPIAMLAIARSGAAELPLDPAHPDLRLRACLDQARPCAVLVDSEPVAQRLLADDRPVILLSRSEDGRLSMFIIGGQAVPAVVVAPRQPPSPASLAYVLFTSGSTGRPKCVALEHRGLLSCLWLPLVCGGQLHLLGAATARDPPLLARQLSRGQINIIQATPSLWRGLLAALDETQGPTAGPMELLGLCGGEAVDPELRRHLGRRISDPFNVYGPSETTIWSTCLPLRDASPDATTTSSPLSIGRPIGNTVALVVHPGLSLDGPWAVCPPGVPGELCLAGAGLARGYLGDPGLTAAAFVETPFLGPAAGRVYRTGDRCRVLAASGEIEFLGRRDDQIKLAGHRIELGEIESLLLAQRSLLTHAAVVLRPGPPDPHLVAYVQPAPGLPASALRDPLLRLVSARLPAAMVPRHLVILPQMPLNSAGKVDRPRLPSPPAGPEPGEAATTPPAGSLQSPTEAMLAGHWVRLLGCPIDQLGPSSDFFQLGGHSLLAIRLTADLRRLPRAPEIYVRDVFGCPTLAAMARLVEHAPHRGLPALVPRPAGLGAVPMAKMQRRFLFLAQLHGAAEQHMYHIVQPCRLAGPVDVGALRVALGALVERHEALRVVAHPDFFTVFRGDDGDRARLLDAFAERPFDLRLGPLVRFGLVPAEPTATAAAGGEGAGQAGATLVLVLHHIIADAWSVSLLLRDLTALYASARAPHGTVPPPPPPPALQYPDVCHWEAAHGSQRWAEDLQYWTEALKPCSAEGDVDLIPLDRPRPLRPTHAGALHRHLVEDPALVAGIHRVAAQAGATPYMVLAAAFAALLFRYTSAEEALRAGDANSTRRLVVGTPTLNRDEPGLDGVVGLFVNTLPLVFEVGAGMSFPELLGQTRTRVVEAFGHQGSPLEEIVERLRLPRATNRQPLFQVLFAYQPPAPPADSSSSPLLLDAQQLDPPGHRLAKYDLSLATTEVVMPSQNQTALQMEVEYSTELYTPGRVARLCGHFETLLRAVVGAATPLAVGDLALLSPPEAAQLSQWRTRAVRPLPDPSGPVVTVCDLVKRQGAQRPEAVALVDATGLPQALLDPSSDPAAAAGACPQWTYTQLLALATRFARRLRRLVPAEPQAVIGLSTGEQAVFVVGALGALLAGGCYVPLDAQLPTARLRFIAVDSGCRAVVGSAGFLAQFAGIPKEPVGIDGPGLLADPAATPTAGGDGDRDDDALLPTCIGRDRLAYLMNTSGSTGLPKAVEIEHGGLLNLVLSNPSLLGPADRVASTFSLAFDGSGYLLWTTLAVGGALVLLPREAPAGQSALLLSAAARQGATIFGASTHYTELIVADQAVQAAGLLGRPLRAVFFGGSNMTERQGLVASLPPDLELQNGYGPTETTVLTSMHRCTRQGLDPLRGALPAGLPLNNVQIFVLDEHQRELPVGLLGEVCVGGPCLARGYRNRPDLNAAAFVANPMAAGGRMYRTGDLGFLDEAGVLHIRGRADGQVKIRGYRVETGEVESALLRQPGILQAAVVPRATRTALVAYVVLARDDIPPDAGAAVPLPEEAAAQLRTALLASIPEYMVPDLVLRMAALPVGPTGKLHRAGLPPPPDAATATAASRPCRPGTESLLEGLWAEVLGLPTPFSPTVSFWAYGGHSLLAMRLAVRIREAAGVDLPLAALFEAPTIALLARRIDEIKTVTSPATIDQELLTAARGPRPASVPISQAQHRLWLLNSMMLRAERPMYNVPALWCLRGPLDGVALAAAFRGLLARHEALRTGFRAGLEGPEAYLVRPEDCEGTSMIAWLEEHPSDPTADPRPCPPPPQATAPPVPQDGDADDDDDDDEAARGGPGVRRYLEAEAQGVFDLDAPPLVRLRVVRLAAGLTPASDSWLVLLVMHHIIADGTSLPLICRDLAALYRHDHLAPLPVQYPDYARWQHGDSAAAQRLAEDRAYWAERMAQAPAEHPLPFSRPRPAAPTHRAGLVRRMLTGDLSERLRARAAEAGVTLYMLMLGAFSAVVRVHGGQEQTDLVLGTPVVNRPASCLADVVGFFVNTLPIRVQMATGDTASGLLAQIRQRVGEAFTHQGLPFEVLVEQLQVERQLNRNPVFQLMYAHQGSLPNARLALDGMACSRSLGWEGLQLAKFDLSLFSAEIDSQPPASQLQQQCQAASRIEFELEFDLELFDRPRAVGLLDHLESALQALVSHPLDSLQLGAFPALPPRVEAVILRQAATHPDTIAVRATAPQPAPCPQTLTYRQLVAMASAWVPAMIRDGRPADAPVVISLPATSVLLPPALLAVLLAGRPFLLLDPALPAARLQAILQSALFNLIFTSGSTGRPKGARVEHAAMLHRLAWLQATFPLGPGDAVLQKTPLTFDVAVWEFFHPWLGGAAVVLPSVPDMVREPFAVASALARERVSLLHMVPSLLGPLLDVLEDAKSRLPGLRWVISAGEPLTRALCDRLARLLPRCQVWNVYGPCEGDLTAWAYPGPDRWPVASPIPIGKPIPGTWALVLSESGRPVPPATMGELYFGGPGLAAGYLNRDETRRCFVELPWSQLFPVASADPPSPFCTLRLYRTGDLASYLPDGSLRYHGRRASDGQVKVHGQRVELAEVEAALMANANLSVRAAAVVFDRGTGSLVAFVQPARGGVPDGWLAGLRRQLDSALPLLWYRPAFCGPDCAAGTGGRRTRHYSGPACRRRRWWCTPAGCPREWLAGLWGNLFGVPPAQVHPADNFFALGGHSLLAMRLVVRIRRLTGLRATIRDIFEQPTVAGLTARLSALLRDSANPVRGGDGDFPSSRPGSPEPPPICVVDDTATTTATTTDNPHEARGGGPVPLTIAQRSVWLADRMLPAEARSMYNMPLCCAVPARLRVASLQQALNGLLARHRVLGMNFQAEPTGLPVMVAAMTREEDAPGPAYLVLTFHHLVCDGLSLAVVRSDLRHLYAHFAEGVDALEPLPMQFDGPGPDPDPRKHATQEPMPADLHPGCWRWPRHGCSLFQVLLAALGWSWHGSRAKRI</sequence>
<feature type="compositionally biased region" description="Acidic residues" evidence="4">
    <location>
        <begin position="777"/>
        <end position="786"/>
    </location>
</feature>
<dbReference type="NCBIfam" id="NF003417">
    <property type="entry name" value="PRK04813.1"/>
    <property type="match status" value="6"/>
</dbReference>
<dbReference type="InterPro" id="IPR010071">
    <property type="entry name" value="AA_adenyl_dom"/>
</dbReference>
<keyword evidence="7" id="KW-1185">Reference proteome</keyword>
<dbReference type="InterPro" id="IPR036736">
    <property type="entry name" value="ACP-like_sf"/>
</dbReference>
<feature type="domain" description="Carrier" evidence="5">
    <location>
        <begin position="175"/>
        <end position="251"/>
    </location>
</feature>
<feature type="region of interest" description="Disordered" evidence="4">
    <location>
        <begin position="3809"/>
        <end position="3850"/>
    </location>
</feature>
<dbReference type="InterPro" id="IPR001242">
    <property type="entry name" value="Condensation_dom"/>
</dbReference>
<dbReference type="PANTHER" id="PTHR45527">
    <property type="entry name" value="NONRIBOSOMAL PEPTIDE SYNTHETASE"/>
    <property type="match status" value="1"/>
</dbReference>
<dbReference type="CDD" id="cd19531">
    <property type="entry name" value="LCL_NRPS-like"/>
    <property type="match status" value="2"/>
</dbReference>
<dbReference type="InterPro" id="IPR009081">
    <property type="entry name" value="PP-bd_ACP"/>
</dbReference>
<dbReference type="SMART" id="SM00823">
    <property type="entry name" value="PKS_PP"/>
    <property type="match status" value="5"/>
</dbReference>
<dbReference type="InterPro" id="IPR006162">
    <property type="entry name" value="Ppantetheine_attach_site"/>
</dbReference>
<dbReference type="CDD" id="cd05930">
    <property type="entry name" value="A_NRPS"/>
    <property type="match status" value="2"/>
</dbReference>
<reference evidence="6" key="1">
    <citation type="journal article" date="2022" name="bioRxiv">
        <title>Genomics of Preaxostyla Flagellates Illuminates Evolutionary Transitions and the Path Towards Mitochondrial Loss.</title>
        <authorList>
            <person name="Novak L.V.F."/>
            <person name="Treitli S.C."/>
            <person name="Pyrih J."/>
            <person name="Halakuc P."/>
            <person name="Pipaliya S.V."/>
            <person name="Vacek V."/>
            <person name="Brzon O."/>
            <person name="Soukal P."/>
            <person name="Eme L."/>
            <person name="Dacks J.B."/>
            <person name="Karnkowska A."/>
            <person name="Elias M."/>
            <person name="Hampl V."/>
        </authorList>
    </citation>
    <scope>NUCLEOTIDE SEQUENCE</scope>
    <source>
        <strain evidence="6">RCP-MX</strain>
    </source>
</reference>
<dbReference type="Pfam" id="PF00501">
    <property type="entry name" value="AMP-binding"/>
    <property type="match status" value="4"/>
</dbReference>
<protein>
    <submittedName>
        <fullName evidence="6">Tyrocidine synthase 3</fullName>
    </submittedName>
</protein>
<dbReference type="SUPFAM" id="SSF56801">
    <property type="entry name" value="Acetyl-CoA synthetase-like"/>
    <property type="match status" value="4"/>
</dbReference>
<evidence type="ECO:0000259" key="5">
    <source>
        <dbReference type="PROSITE" id="PS50075"/>
    </source>
</evidence>
<dbReference type="Gene3D" id="3.30.559.10">
    <property type="entry name" value="Chloramphenicol acetyltransferase-like domain"/>
    <property type="match status" value="7"/>
</dbReference>
<feature type="region of interest" description="Disordered" evidence="4">
    <location>
        <begin position="4958"/>
        <end position="4978"/>
    </location>
</feature>
<dbReference type="InterPro" id="IPR045851">
    <property type="entry name" value="AMP-bd_C_sf"/>
</dbReference>
<feature type="region of interest" description="Disordered" evidence="4">
    <location>
        <begin position="775"/>
        <end position="806"/>
    </location>
</feature>
<feature type="domain" description="Carrier" evidence="5">
    <location>
        <begin position="4704"/>
        <end position="4781"/>
    </location>
</feature>
<proteinExistence type="predicted"/>
<dbReference type="Gene3D" id="1.10.1200.10">
    <property type="entry name" value="ACP-like"/>
    <property type="match status" value="4"/>
</dbReference>
<evidence type="ECO:0000313" key="7">
    <source>
        <dbReference type="Proteomes" id="UP001141327"/>
    </source>
</evidence>
<gene>
    <name evidence="6" type="ORF">PAPYR_10836</name>
</gene>
<feature type="domain" description="Carrier" evidence="5">
    <location>
        <begin position="1397"/>
        <end position="1489"/>
    </location>
</feature>
<evidence type="ECO:0000256" key="4">
    <source>
        <dbReference type="SAM" id="MobiDB-lite"/>
    </source>
</evidence>
<feature type="domain" description="Carrier" evidence="5">
    <location>
        <begin position="3621"/>
        <end position="3697"/>
    </location>
</feature>
<evidence type="ECO:0000256" key="1">
    <source>
        <dbReference type="ARBA" id="ARBA00022450"/>
    </source>
</evidence>
<dbReference type="PANTHER" id="PTHR45527:SF1">
    <property type="entry name" value="FATTY ACID SYNTHASE"/>
    <property type="match status" value="1"/>
</dbReference>
<dbReference type="PROSITE" id="PS00012">
    <property type="entry name" value="PHOSPHOPANTETHEINE"/>
    <property type="match status" value="4"/>
</dbReference>
<feature type="domain" description="Carrier" evidence="5">
    <location>
        <begin position="2486"/>
        <end position="2564"/>
    </location>
</feature>
<dbReference type="Pfam" id="PF00668">
    <property type="entry name" value="Condensation"/>
    <property type="match status" value="4"/>
</dbReference>
<dbReference type="Gene3D" id="3.30.300.30">
    <property type="match status" value="4"/>
</dbReference>
<feature type="region of interest" description="Disordered" evidence="4">
    <location>
        <begin position="2459"/>
        <end position="2489"/>
    </location>
</feature>